<keyword evidence="6" id="KW-0479">Metal-binding</keyword>
<evidence type="ECO:0000313" key="13">
    <source>
        <dbReference type="EMBL" id="HGU31238.1"/>
    </source>
</evidence>
<evidence type="ECO:0000256" key="4">
    <source>
        <dbReference type="ARBA" id="ARBA00019403"/>
    </source>
</evidence>
<proteinExistence type="inferred from homology"/>
<dbReference type="SMART" id="SM00987">
    <property type="entry name" value="UreE_C"/>
    <property type="match status" value="1"/>
</dbReference>
<sequence length="232" mass="26515">MVQDTYAQLKELGVEIVGCSPETTARLDRLIHPAPKPQQPRKESLEDIRADIGECTRCPLSLKRTHIVFGEGHPKAVLMFVGEGPGQDEDRTGRPFVGRSGQLLTKIIEAMHLKREQVYIANVVKCRPPGNRTPLPEEIETCRPFLERQIQVIQPAFLCTLGAVATHSLLRTKEPISRMRGRFHTYRDIPLMPTFHPSYLLQNPEKKRETWEDMKKLMAAMEEARERDRGRA</sequence>
<evidence type="ECO:0000256" key="8">
    <source>
        <dbReference type="ARBA" id="ARBA00022801"/>
    </source>
</evidence>
<dbReference type="InterPro" id="IPR005273">
    <property type="entry name" value="Ura-DNA_glyco_family4"/>
</dbReference>
<reference evidence="13" key="1">
    <citation type="journal article" date="2020" name="mSystems">
        <title>Genome- and Community-Level Interaction Insights into Carbon Utilization and Element Cycling Functions of Hydrothermarchaeota in Hydrothermal Sediment.</title>
        <authorList>
            <person name="Zhou Z."/>
            <person name="Liu Y."/>
            <person name="Xu W."/>
            <person name="Pan J."/>
            <person name="Luo Z.H."/>
            <person name="Li M."/>
        </authorList>
    </citation>
    <scope>NUCLEOTIDE SEQUENCE [LARGE SCALE GENOMIC DNA]</scope>
    <source>
        <strain evidence="13">SpSt-477</strain>
    </source>
</reference>
<dbReference type="SMART" id="SM00986">
    <property type="entry name" value="UDG"/>
    <property type="match status" value="1"/>
</dbReference>
<dbReference type="Gene3D" id="3.40.470.10">
    <property type="entry name" value="Uracil-DNA glycosylase-like domain"/>
    <property type="match status" value="1"/>
</dbReference>
<dbReference type="CDD" id="cd10030">
    <property type="entry name" value="UDG-F4_TTUDGA_SPO1dp_like"/>
    <property type="match status" value="1"/>
</dbReference>
<keyword evidence="7" id="KW-0227">DNA damage</keyword>
<dbReference type="PANTHER" id="PTHR33693">
    <property type="entry name" value="TYPE-5 URACIL-DNA GLYCOSYLASE"/>
    <property type="match status" value="1"/>
</dbReference>
<evidence type="ECO:0000256" key="10">
    <source>
        <dbReference type="ARBA" id="ARBA00023014"/>
    </source>
</evidence>
<evidence type="ECO:0000256" key="5">
    <source>
        <dbReference type="ARBA" id="ARBA00022485"/>
    </source>
</evidence>
<evidence type="ECO:0000259" key="12">
    <source>
        <dbReference type="SMART" id="SM00986"/>
    </source>
</evidence>
<accession>A0A7C4RSE0</accession>
<dbReference type="EC" id="3.2.2.27" evidence="3"/>
<dbReference type="GO" id="GO:0006281">
    <property type="term" value="P:DNA repair"/>
    <property type="evidence" value="ECO:0007669"/>
    <property type="project" value="UniProtKB-KW"/>
</dbReference>
<keyword evidence="9" id="KW-0408">Iron</keyword>
<dbReference type="GO" id="GO:0051539">
    <property type="term" value="F:4 iron, 4 sulfur cluster binding"/>
    <property type="evidence" value="ECO:0007669"/>
    <property type="project" value="UniProtKB-KW"/>
</dbReference>
<protein>
    <recommendedName>
        <fullName evidence="4">Type-4 uracil-DNA glycosylase</fullName>
        <ecNumber evidence="3">3.2.2.27</ecNumber>
    </recommendedName>
</protein>
<evidence type="ECO:0000256" key="1">
    <source>
        <dbReference type="ARBA" id="ARBA00001400"/>
    </source>
</evidence>
<dbReference type="EMBL" id="DSUH01000005">
    <property type="protein sequence ID" value="HGU31238.1"/>
    <property type="molecule type" value="Genomic_DNA"/>
</dbReference>
<dbReference type="InterPro" id="IPR051536">
    <property type="entry name" value="UDG_Type-4/5"/>
</dbReference>
<evidence type="ECO:0000256" key="2">
    <source>
        <dbReference type="ARBA" id="ARBA00006521"/>
    </source>
</evidence>
<keyword evidence="10" id="KW-0411">Iron-sulfur</keyword>
<comment type="caution">
    <text evidence="13">The sequence shown here is derived from an EMBL/GenBank/DDBJ whole genome shotgun (WGS) entry which is preliminary data.</text>
</comment>
<dbReference type="SUPFAM" id="SSF52141">
    <property type="entry name" value="Uracil-DNA glycosylase-like"/>
    <property type="match status" value="1"/>
</dbReference>
<dbReference type="GO" id="GO:0046872">
    <property type="term" value="F:metal ion binding"/>
    <property type="evidence" value="ECO:0007669"/>
    <property type="project" value="UniProtKB-KW"/>
</dbReference>
<evidence type="ECO:0000256" key="9">
    <source>
        <dbReference type="ARBA" id="ARBA00023004"/>
    </source>
</evidence>
<keyword evidence="11" id="KW-0234">DNA repair</keyword>
<keyword evidence="8" id="KW-0378">Hydrolase</keyword>
<dbReference type="Pfam" id="PF03167">
    <property type="entry name" value="UDG"/>
    <property type="match status" value="1"/>
</dbReference>
<comment type="similarity">
    <text evidence="2">Belongs to the uracil-DNA glycosylase (UDG) superfamily. Type 4 (UDGa) family.</text>
</comment>
<evidence type="ECO:0000256" key="6">
    <source>
        <dbReference type="ARBA" id="ARBA00022723"/>
    </source>
</evidence>
<dbReference type="AlphaFoldDB" id="A0A7C4RSE0"/>
<organism evidence="13">
    <name type="scientific">Desulfatirhabdium butyrativorans</name>
    <dbReference type="NCBI Taxonomy" id="340467"/>
    <lineage>
        <taxon>Bacteria</taxon>
        <taxon>Pseudomonadati</taxon>
        <taxon>Thermodesulfobacteriota</taxon>
        <taxon>Desulfobacteria</taxon>
        <taxon>Desulfobacterales</taxon>
        <taxon>Desulfatirhabdiaceae</taxon>
        <taxon>Desulfatirhabdium</taxon>
    </lineage>
</organism>
<dbReference type="GO" id="GO:0004844">
    <property type="term" value="F:uracil DNA N-glycosylase activity"/>
    <property type="evidence" value="ECO:0007669"/>
    <property type="project" value="UniProtKB-EC"/>
</dbReference>
<comment type="catalytic activity">
    <reaction evidence="1">
        <text>Hydrolyzes single-stranded DNA or mismatched double-stranded DNA and polynucleotides, releasing free uracil.</text>
        <dbReference type="EC" id="3.2.2.27"/>
    </reaction>
</comment>
<keyword evidence="5" id="KW-0004">4Fe-4S</keyword>
<gene>
    <name evidence="13" type="ORF">ENS29_00095</name>
</gene>
<dbReference type="PANTHER" id="PTHR33693:SF1">
    <property type="entry name" value="TYPE-4 URACIL-DNA GLYCOSYLASE"/>
    <property type="match status" value="1"/>
</dbReference>
<evidence type="ECO:0000256" key="11">
    <source>
        <dbReference type="ARBA" id="ARBA00023204"/>
    </source>
</evidence>
<feature type="domain" description="Uracil-DNA glycosylase-like" evidence="12">
    <location>
        <begin position="69"/>
        <end position="215"/>
    </location>
</feature>
<evidence type="ECO:0000256" key="3">
    <source>
        <dbReference type="ARBA" id="ARBA00012030"/>
    </source>
</evidence>
<dbReference type="NCBIfam" id="TIGR00758">
    <property type="entry name" value="UDG_fam4"/>
    <property type="match status" value="1"/>
</dbReference>
<name>A0A7C4RSE0_9BACT</name>
<dbReference type="InterPro" id="IPR005122">
    <property type="entry name" value="Uracil-DNA_glycosylase-like"/>
</dbReference>
<dbReference type="InterPro" id="IPR036895">
    <property type="entry name" value="Uracil-DNA_glycosylase-like_sf"/>
</dbReference>
<evidence type="ECO:0000256" key="7">
    <source>
        <dbReference type="ARBA" id="ARBA00022763"/>
    </source>
</evidence>